<evidence type="ECO:0000313" key="5">
    <source>
        <dbReference type="EMBL" id="GII36117.1"/>
    </source>
</evidence>
<dbReference type="Gene3D" id="3.40.1410.10">
    <property type="entry name" value="Chorismate lyase-like"/>
    <property type="match status" value="1"/>
</dbReference>
<evidence type="ECO:0000256" key="2">
    <source>
        <dbReference type="ARBA" id="ARBA00023125"/>
    </source>
</evidence>
<reference evidence="5 6" key="1">
    <citation type="submission" date="2021-01" db="EMBL/GenBank/DDBJ databases">
        <title>Whole genome shotgun sequence of Planotetraspora phitsanulokensis NBRC 104273.</title>
        <authorList>
            <person name="Komaki H."/>
            <person name="Tamura T."/>
        </authorList>
    </citation>
    <scope>NUCLEOTIDE SEQUENCE [LARGE SCALE GENOMIC DNA]</scope>
    <source>
        <strain evidence="5 6">NBRC 104273</strain>
    </source>
</reference>
<dbReference type="SUPFAM" id="SSF64288">
    <property type="entry name" value="Chorismate lyase-like"/>
    <property type="match status" value="1"/>
</dbReference>
<dbReference type="SMART" id="SM00866">
    <property type="entry name" value="UTRA"/>
    <property type="match status" value="1"/>
</dbReference>
<evidence type="ECO:0000313" key="6">
    <source>
        <dbReference type="Proteomes" id="UP000622547"/>
    </source>
</evidence>
<dbReference type="PANTHER" id="PTHR44846:SF1">
    <property type="entry name" value="MANNOSYL-D-GLYCERATE TRANSPORT_METABOLISM SYSTEM REPRESSOR MNGR-RELATED"/>
    <property type="match status" value="1"/>
</dbReference>
<dbReference type="SUPFAM" id="SSF46785">
    <property type="entry name" value="Winged helix' DNA-binding domain"/>
    <property type="match status" value="1"/>
</dbReference>
<keyword evidence="6" id="KW-1185">Reference proteome</keyword>
<sequence length="259" mass="27320">MVDRLSFLSEEIPRDTGVPLRARVHSRILDAIRSGVLPPGSMIPTETELGQLMGVSRTVVREALMLLDEDGFLFSRRGVGRFVADTLPPRGLERIRPLEELLSTPASPVVLSRSEVTLQHQSATFVTEGLGLRANAATWFFETVLSRDGEAVALSQEHFPAAGAIDAGTSDAIAAAMRAADSGTLLSILLNKYGPRIGPGAVRIMPGVPGASRAALLGTPAGEPVLIMTQTAALSGAPCYLAKHLVLSRAGHLSILQTG</sequence>
<accession>A0A8J3U370</accession>
<dbReference type="PRINTS" id="PR00035">
    <property type="entry name" value="HTHGNTR"/>
</dbReference>
<dbReference type="InterPro" id="IPR028978">
    <property type="entry name" value="Chorismate_lyase_/UTRA_dom_sf"/>
</dbReference>
<dbReference type="InterPro" id="IPR050679">
    <property type="entry name" value="Bact_HTH_transcr_reg"/>
</dbReference>
<evidence type="ECO:0000256" key="3">
    <source>
        <dbReference type="ARBA" id="ARBA00023163"/>
    </source>
</evidence>
<comment type="caution">
    <text evidence="5">The sequence shown here is derived from an EMBL/GenBank/DDBJ whole genome shotgun (WGS) entry which is preliminary data.</text>
</comment>
<dbReference type="Proteomes" id="UP000622547">
    <property type="component" value="Unassembled WGS sequence"/>
</dbReference>
<protein>
    <submittedName>
        <fullName evidence="5">Transcriptional regulator</fullName>
    </submittedName>
</protein>
<dbReference type="EMBL" id="BOOP01000003">
    <property type="protein sequence ID" value="GII36117.1"/>
    <property type="molecule type" value="Genomic_DNA"/>
</dbReference>
<dbReference type="AlphaFoldDB" id="A0A8J3U370"/>
<organism evidence="5 6">
    <name type="scientific">Planotetraspora phitsanulokensis</name>
    <dbReference type="NCBI Taxonomy" id="575192"/>
    <lineage>
        <taxon>Bacteria</taxon>
        <taxon>Bacillati</taxon>
        <taxon>Actinomycetota</taxon>
        <taxon>Actinomycetes</taxon>
        <taxon>Streptosporangiales</taxon>
        <taxon>Streptosporangiaceae</taxon>
        <taxon>Planotetraspora</taxon>
    </lineage>
</organism>
<dbReference type="GO" id="GO:0045892">
    <property type="term" value="P:negative regulation of DNA-templated transcription"/>
    <property type="evidence" value="ECO:0007669"/>
    <property type="project" value="TreeGrafter"/>
</dbReference>
<dbReference type="InterPro" id="IPR000524">
    <property type="entry name" value="Tscrpt_reg_HTH_GntR"/>
</dbReference>
<dbReference type="CDD" id="cd07377">
    <property type="entry name" value="WHTH_GntR"/>
    <property type="match status" value="1"/>
</dbReference>
<dbReference type="InterPro" id="IPR036390">
    <property type="entry name" value="WH_DNA-bd_sf"/>
</dbReference>
<keyword evidence="2" id="KW-0238">DNA-binding</keyword>
<dbReference type="Pfam" id="PF07702">
    <property type="entry name" value="UTRA"/>
    <property type="match status" value="1"/>
</dbReference>
<dbReference type="InterPro" id="IPR036388">
    <property type="entry name" value="WH-like_DNA-bd_sf"/>
</dbReference>
<dbReference type="PROSITE" id="PS50949">
    <property type="entry name" value="HTH_GNTR"/>
    <property type="match status" value="1"/>
</dbReference>
<evidence type="ECO:0000259" key="4">
    <source>
        <dbReference type="PROSITE" id="PS50949"/>
    </source>
</evidence>
<keyword evidence="1" id="KW-0805">Transcription regulation</keyword>
<gene>
    <name evidence="5" type="ORF">Pph01_11200</name>
</gene>
<dbReference type="Pfam" id="PF00392">
    <property type="entry name" value="GntR"/>
    <property type="match status" value="1"/>
</dbReference>
<dbReference type="GO" id="GO:0003700">
    <property type="term" value="F:DNA-binding transcription factor activity"/>
    <property type="evidence" value="ECO:0007669"/>
    <property type="project" value="InterPro"/>
</dbReference>
<evidence type="ECO:0000256" key="1">
    <source>
        <dbReference type="ARBA" id="ARBA00023015"/>
    </source>
</evidence>
<proteinExistence type="predicted"/>
<dbReference type="GO" id="GO:0003677">
    <property type="term" value="F:DNA binding"/>
    <property type="evidence" value="ECO:0007669"/>
    <property type="project" value="UniProtKB-KW"/>
</dbReference>
<dbReference type="InterPro" id="IPR011663">
    <property type="entry name" value="UTRA"/>
</dbReference>
<keyword evidence="3" id="KW-0804">Transcription</keyword>
<name>A0A8J3U370_9ACTN</name>
<dbReference type="RefSeq" id="WP_204071816.1">
    <property type="nucleotide sequence ID" value="NZ_BAABHI010000012.1"/>
</dbReference>
<dbReference type="SMART" id="SM00345">
    <property type="entry name" value="HTH_GNTR"/>
    <property type="match status" value="1"/>
</dbReference>
<dbReference type="PANTHER" id="PTHR44846">
    <property type="entry name" value="MANNOSYL-D-GLYCERATE TRANSPORT/METABOLISM SYSTEM REPRESSOR MNGR-RELATED"/>
    <property type="match status" value="1"/>
</dbReference>
<feature type="domain" description="HTH gntR-type" evidence="4">
    <location>
        <begin position="18"/>
        <end position="86"/>
    </location>
</feature>
<dbReference type="Gene3D" id="1.10.10.10">
    <property type="entry name" value="Winged helix-like DNA-binding domain superfamily/Winged helix DNA-binding domain"/>
    <property type="match status" value="1"/>
</dbReference>